<dbReference type="PANTHER" id="PTHR30093">
    <property type="entry name" value="GENERAL SECRETION PATHWAY PROTEIN G"/>
    <property type="match status" value="1"/>
</dbReference>
<dbReference type="RefSeq" id="WP_146595704.1">
    <property type="nucleotide sequence ID" value="NZ_SJPT01000005.1"/>
</dbReference>
<dbReference type="NCBIfam" id="TIGR04294">
    <property type="entry name" value="pre_pil_HX9DG"/>
    <property type="match status" value="1"/>
</dbReference>
<organism evidence="2 3">
    <name type="scientific">Novipirellula galeiformis</name>
    <dbReference type="NCBI Taxonomy" id="2528004"/>
    <lineage>
        <taxon>Bacteria</taxon>
        <taxon>Pseudomonadati</taxon>
        <taxon>Planctomycetota</taxon>
        <taxon>Planctomycetia</taxon>
        <taxon>Pirellulales</taxon>
        <taxon>Pirellulaceae</taxon>
        <taxon>Novipirellula</taxon>
    </lineage>
</organism>
<dbReference type="InterPro" id="IPR012902">
    <property type="entry name" value="N_methyl_site"/>
</dbReference>
<dbReference type="AlphaFoldDB" id="A0A5C6CEM6"/>
<dbReference type="PROSITE" id="PS00409">
    <property type="entry name" value="PROKAR_NTER_METHYL"/>
    <property type="match status" value="1"/>
</dbReference>
<proteinExistence type="predicted"/>
<gene>
    <name evidence="2" type="ORF">Pla52o_36110</name>
</gene>
<comment type="caution">
    <text evidence="2">The sequence shown here is derived from an EMBL/GenBank/DDBJ whole genome shotgun (WGS) entry which is preliminary data.</text>
</comment>
<evidence type="ECO:0000259" key="1">
    <source>
        <dbReference type="Pfam" id="PF07596"/>
    </source>
</evidence>
<dbReference type="Pfam" id="PF07963">
    <property type="entry name" value="N_methyl"/>
    <property type="match status" value="1"/>
</dbReference>
<dbReference type="SUPFAM" id="SSF54523">
    <property type="entry name" value="Pili subunits"/>
    <property type="match status" value="1"/>
</dbReference>
<dbReference type="Proteomes" id="UP000316304">
    <property type="component" value="Unassembled WGS sequence"/>
</dbReference>
<keyword evidence="3" id="KW-1185">Reference proteome</keyword>
<evidence type="ECO:0000313" key="2">
    <source>
        <dbReference type="EMBL" id="TWU22552.1"/>
    </source>
</evidence>
<feature type="domain" description="DUF1559" evidence="1">
    <location>
        <begin position="39"/>
        <end position="289"/>
    </location>
</feature>
<dbReference type="EMBL" id="SJPT01000005">
    <property type="protein sequence ID" value="TWU22552.1"/>
    <property type="molecule type" value="Genomic_DNA"/>
</dbReference>
<accession>A0A5C6CEM6</accession>
<reference evidence="2 3" key="1">
    <citation type="submission" date="2019-02" db="EMBL/GenBank/DDBJ databases">
        <title>Deep-cultivation of Planctomycetes and their phenomic and genomic characterization uncovers novel biology.</title>
        <authorList>
            <person name="Wiegand S."/>
            <person name="Jogler M."/>
            <person name="Boedeker C."/>
            <person name="Pinto D."/>
            <person name="Vollmers J."/>
            <person name="Rivas-Marin E."/>
            <person name="Kohn T."/>
            <person name="Peeters S.H."/>
            <person name="Heuer A."/>
            <person name="Rast P."/>
            <person name="Oberbeckmann S."/>
            <person name="Bunk B."/>
            <person name="Jeske O."/>
            <person name="Meyerdierks A."/>
            <person name="Storesund J.E."/>
            <person name="Kallscheuer N."/>
            <person name="Luecker S."/>
            <person name="Lage O.M."/>
            <person name="Pohl T."/>
            <person name="Merkel B.J."/>
            <person name="Hornburger P."/>
            <person name="Mueller R.-W."/>
            <person name="Bruemmer F."/>
            <person name="Labrenz M."/>
            <person name="Spormann A.M."/>
            <person name="Op Den Camp H."/>
            <person name="Overmann J."/>
            <person name="Amann R."/>
            <person name="Jetten M.S.M."/>
            <person name="Mascher T."/>
            <person name="Medema M.H."/>
            <person name="Devos D.P."/>
            <person name="Kaster A.-K."/>
            <person name="Ovreas L."/>
            <person name="Rohde M."/>
            <person name="Galperin M.Y."/>
            <person name="Jogler C."/>
        </authorList>
    </citation>
    <scope>NUCLEOTIDE SEQUENCE [LARGE SCALE GENOMIC DNA]</scope>
    <source>
        <strain evidence="2 3">Pla52o</strain>
    </source>
</reference>
<dbReference type="PANTHER" id="PTHR30093:SF2">
    <property type="entry name" value="TYPE II SECRETION SYSTEM PROTEIN H"/>
    <property type="match status" value="1"/>
</dbReference>
<dbReference type="Pfam" id="PF07596">
    <property type="entry name" value="SBP_bac_10"/>
    <property type="match status" value="1"/>
</dbReference>
<protein>
    <recommendedName>
        <fullName evidence="1">DUF1559 domain-containing protein</fullName>
    </recommendedName>
</protein>
<name>A0A5C6CEM6_9BACT</name>
<dbReference type="NCBIfam" id="TIGR02532">
    <property type="entry name" value="IV_pilin_GFxxxE"/>
    <property type="match status" value="1"/>
</dbReference>
<dbReference type="InterPro" id="IPR045584">
    <property type="entry name" value="Pilin-like"/>
</dbReference>
<dbReference type="Gene3D" id="3.30.700.10">
    <property type="entry name" value="Glycoprotein, Type 4 Pilin"/>
    <property type="match status" value="1"/>
</dbReference>
<dbReference type="InterPro" id="IPR011453">
    <property type="entry name" value="DUF1559"/>
</dbReference>
<dbReference type="InterPro" id="IPR027558">
    <property type="entry name" value="Pre_pil_HX9DG_C"/>
</dbReference>
<evidence type="ECO:0000313" key="3">
    <source>
        <dbReference type="Proteomes" id="UP000316304"/>
    </source>
</evidence>
<dbReference type="OrthoDB" id="247601at2"/>
<sequence>MQCFKRFSGATRAGFTLVELLVVIAIIGVLVGLLLPAVQAAREAARRMQCSNNFKQIGLALHNYHDTFNKFPPGEISLSRIGVLALILPQIEQGALHDQLSTAGAFIARGTAEAPRWQDNPAIISTGATPLAKTVVPAYICPSDPSPDLNERLKSNVSGAFAKANYVGVYTSVTYNTAGAKTSDKLATFYNDSEIRFRDIIDGTSNTVVMVERAGISPWNASLWIGWHDLTGSINNSYQFGLRVRMNRLSNDTDYPINGRGSYAASSLHPGGAQFLRGDGSVVFLPETISLPTYSALGTINEGEVIGEY</sequence>